<sequence length="521" mass="57998">MVQLMNKVGMKLEVDESLELEDQLGPLHKRSKQDPSLHLQQWNPGPGALATPPSMFNPLDEPSPLGLRLRKSPSLLDLIQMRLSQENASKLATITKKDHKGISDKLKASNFLGSIIRIGKWEYKSRYEGDLVAKCYYAKHKLVWEVLDGSLKNKIEIQWSDILAIKANYPDDGPGTLDVVLARRPLFFRETNPQPRKHTLWQATSDFTGGQASIYRRHFLQCPPGTLGKHFEKLIQCDPRLSFLSQQPEIVLECPYFESSVAVFEEPNESGHHSGIKSEERPAILCLGDVASPSVAQSSSSKNDQDFIGRAPENFSEETHSPSSEMDAHAIEEMRSTGDKDSKFLSHLDQIKVPGLHPSMSMSDLVSRISEQLAYDRPIFSGNRQCRMDILEEVTQYLFSDSQLTSASDEQSLMARVNSLCCLLQKDPSSSQNLQAIRDDDVDVNGDQNIGEAFAAAAHESNPAEGFSAPGGESNEGSGFKQAPAMSRKDSLADLLLNLPRIASLPHFWFSLPEDSHNRSR</sequence>
<feature type="domain" description="TRF2/HOY1 PH-like" evidence="2">
    <location>
        <begin position="110"/>
        <end position="227"/>
    </location>
</feature>
<feature type="region of interest" description="Disordered" evidence="1">
    <location>
        <begin position="295"/>
        <end position="324"/>
    </location>
</feature>
<dbReference type="InterPro" id="IPR057939">
    <property type="entry name" value="TRF2_HOY1_PH"/>
</dbReference>
<feature type="region of interest" description="Disordered" evidence="1">
    <location>
        <begin position="459"/>
        <end position="485"/>
    </location>
</feature>
<dbReference type="AlphaFoldDB" id="A0A2N9IV38"/>
<dbReference type="PANTHER" id="PTHR33494:SF1">
    <property type="entry name" value="C2H2-TYPE DOMAIN-CONTAINING PROTEIN-RELATED"/>
    <property type="match status" value="1"/>
</dbReference>
<proteinExistence type="predicted"/>
<organism evidence="3">
    <name type="scientific">Fagus sylvatica</name>
    <name type="common">Beechnut</name>
    <dbReference type="NCBI Taxonomy" id="28930"/>
    <lineage>
        <taxon>Eukaryota</taxon>
        <taxon>Viridiplantae</taxon>
        <taxon>Streptophyta</taxon>
        <taxon>Embryophyta</taxon>
        <taxon>Tracheophyta</taxon>
        <taxon>Spermatophyta</taxon>
        <taxon>Magnoliopsida</taxon>
        <taxon>eudicotyledons</taxon>
        <taxon>Gunneridae</taxon>
        <taxon>Pentapetalae</taxon>
        <taxon>rosids</taxon>
        <taxon>fabids</taxon>
        <taxon>Fagales</taxon>
        <taxon>Fagaceae</taxon>
        <taxon>Fagus</taxon>
    </lineage>
</organism>
<evidence type="ECO:0000259" key="2">
    <source>
        <dbReference type="Pfam" id="PF24818"/>
    </source>
</evidence>
<dbReference type="Pfam" id="PF24818">
    <property type="entry name" value="PH_TRF2_HOY1"/>
    <property type="match status" value="1"/>
</dbReference>
<gene>
    <name evidence="3" type="ORF">FSB_LOCUS56290</name>
</gene>
<dbReference type="PANTHER" id="PTHR33494">
    <property type="entry name" value="OS02G0793800 PROTEIN"/>
    <property type="match status" value="1"/>
</dbReference>
<evidence type="ECO:0000313" key="3">
    <source>
        <dbReference type="EMBL" id="SPD28408.1"/>
    </source>
</evidence>
<dbReference type="EMBL" id="OIVN01006230">
    <property type="protein sequence ID" value="SPD28408.1"/>
    <property type="molecule type" value="Genomic_DNA"/>
</dbReference>
<reference evidence="3" key="1">
    <citation type="submission" date="2018-02" db="EMBL/GenBank/DDBJ databases">
        <authorList>
            <person name="Cohen D.B."/>
            <person name="Kent A.D."/>
        </authorList>
    </citation>
    <scope>NUCLEOTIDE SEQUENCE</scope>
</reference>
<protein>
    <recommendedName>
        <fullName evidence="2">TRF2/HOY1 PH-like domain-containing protein</fullName>
    </recommendedName>
</protein>
<evidence type="ECO:0000256" key="1">
    <source>
        <dbReference type="SAM" id="MobiDB-lite"/>
    </source>
</evidence>
<name>A0A2N9IV38_FAGSY</name>
<accession>A0A2N9IV38</accession>